<dbReference type="GO" id="GO:0008270">
    <property type="term" value="F:zinc ion binding"/>
    <property type="evidence" value="ECO:0007669"/>
    <property type="project" value="UniProtKB-KW"/>
</dbReference>
<dbReference type="EMBL" id="MCFG01000200">
    <property type="protein sequence ID" value="ORX78727.1"/>
    <property type="molecule type" value="Genomic_DNA"/>
</dbReference>
<name>A0A1Y1WYS4_9FUNG</name>
<dbReference type="InterPro" id="IPR007588">
    <property type="entry name" value="Znf_FLYWCH"/>
</dbReference>
<evidence type="ECO:0000256" key="1">
    <source>
        <dbReference type="ARBA" id="ARBA00022723"/>
    </source>
</evidence>
<keyword evidence="1" id="KW-0479">Metal-binding</keyword>
<reference evidence="6 7" key="1">
    <citation type="submission" date="2016-08" db="EMBL/GenBank/DDBJ databases">
        <title>A Parts List for Fungal Cellulosomes Revealed by Comparative Genomics.</title>
        <authorList>
            <consortium name="DOE Joint Genome Institute"/>
            <person name="Haitjema C.H."/>
            <person name="Gilmore S.P."/>
            <person name="Henske J.K."/>
            <person name="Solomon K.V."/>
            <person name="De Groot R."/>
            <person name="Kuo A."/>
            <person name="Mondo S.J."/>
            <person name="Salamov A.A."/>
            <person name="Labutti K."/>
            <person name="Zhao Z."/>
            <person name="Chiniquy J."/>
            <person name="Barry K."/>
            <person name="Brewer H.M."/>
            <person name="Purvine S.O."/>
            <person name="Wright A.T."/>
            <person name="Boxma B."/>
            <person name="Van Alen T."/>
            <person name="Hackstein J.H."/>
            <person name="Baker S.E."/>
            <person name="Grigoriev I.V."/>
            <person name="O'Malley M.A."/>
        </authorList>
    </citation>
    <scope>NUCLEOTIDE SEQUENCE [LARGE SCALE GENOMIC DNA]</scope>
    <source>
        <strain evidence="6 7">S4</strain>
    </source>
</reference>
<keyword evidence="2" id="KW-0863">Zinc-finger</keyword>
<accession>A0A1Y1WYS4</accession>
<evidence type="ECO:0000259" key="4">
    <source>
        <dbReference type="Pfam" id="PF04500"/>
    </source>
</evidence>
<dbReference type="OrthoDB" id="9974479at2759"/>
<comment type="caution">
    <text evidence="6">The sequence shown here is derived from an EMBL/GenBank/DDBJ whole genome shotgun (WGS) entry which is preliminary data.</text>
</comment>
<sequence>MEEIEKIEFSETNRGKKQLIINKKYKFNFSLKKKDNSKVYKCTEYKTANKCKSFIILNDKNEILKYESFHNHLEKEFDASLSLIKHKIKEEIRKSTIPMDLKPRRIYNEVSQNMGFICPEYDTIRSQILRNINKQIHTDITTFDEIPNESIYYKTERGEDFMIFKNPNIIIFQSPFQAKLFSKYYEDIFADGTFYVAPKFSYQVFITRTYVSELNKFYTTSISILKNKKEATYETLFKEIIKNVNKFRENSITTQINLHCDFEIAISNAARKIIPNLNIKYCVWHYKKSLEKQKNKLCFNEVDNNNDVYVYYKAISNLPFINPEYIFDIYFKIKSACKKKNYSNFLEFLEYFKNNYLHKYNTNNWNYYKNIEHITNNASESFNNYLNNLFPKKPSFFKLIYILKKESLSYNDYERRINGIWKKKQKIIRKTDEIKNIIENYKYMEKDYIYNGYDRKDIVELCEFIYSVNGVKVNHQNTVVFIVDNPVRVPNTYKISIYNKNYSSTEQTIGDDEYIYYKVYNNDGSPLKLWLTDKNNNKLIYLNDDVSDDNSENSIYLSKSNFHLDLPHSNP</sequence>
<dbReference type="Pfam" id="PF04500">
    <property type="entry name" value="FLYWCH"/>
    <property type="match status" value="1"/>
</dbReference>
<organism evidence="6 7">
    <name type="scientific">Anaeromyces robustus</name>
    <dbReference type="NCBI Taxonomy" id="1754192"/>
    <lineage>
        <taxon>Eukaryota</taxon>
        <taxon>Fungi</taxon>
        <taxon>Fungi incertae sedis</taxon>
        <taxon>Chytridiomycota</taxon>
        <taxon>Chytridiomycota incertae sedis</taxon>
        <taxon>Neocallimastigomycetes</taxon>
        <taxon>Neocallimastigales</taxon>
        <taxon>Neocallimastigaceae</taxon>
        <taxon>Anaeromyces</taxon>
    </lineage>
</organism>
<evidence type="ECO:0000256" key="2">
    <source>
        <dbReference type="ARBA" id="ARBA00022771"/>
    </source>
</evidence>
<dbReference type="AlphaFoldDB" id="A0A1Y1WYS4"/>
<proteinExistence type="predicted"/>
<dbReference type="Gene3D" id="2.20.25.240">
    <property type="match status" value="1"/>
</dbReference>
<evidence type="ECO:0000313" key="7">
    <source>
        <dbReference type="Proteomes" id="UP000193944"/>
    </source>
</evidence>
<dbReference type="Pfam" id="PF10551">
    <property type="entry name" value="MULE"/>
    <property type="match status" value="1"/>
</dbReference>
<dbReference type="InterPro" id="IPR018289">
    <property type="entry name" value="MULE_transposase_dom"/>
</dbReference>
<reference evidence="6 7" key="2">
    <citation type="submission" date="2016-08" db="EMBL/GenBank/DDBJ databases">
        <title>Pervasive Adenine N6-methylation of Active Genes in Fungi.</title>
        <authorList>
            <consortium name="DOE Joint Genome Institute"/>
            <person name="Mondo S.J."/>
            <person name="Dannebaum R.O."/>
            <person name="Kuo R.C."/>
            <person name="Labutti K."/>
            <person name="Haridas S."/>
            <person name="Kuo A."/>
            <person name="Salamov A."/>
            <person name="Ahrendt S.R."/>
            <person name="Lipzen A."/>
            <person name="Sullivan W."/>
            <person name="Andreopoulos W.B."/>
            <person name="Clum A."/>
            <person name="Lindquist E."/>
            <person name="Daum C."/>
            <person name="Ramamoorthy G.K."/>
            <person name="Gryganskyi A."/>
            <person name="Culley D."/>
            <person name="Magnuson J.K."/>
            <person name="James T.Y."/>
            <person name="O'Malley M.A."/>
            <person name="Stajich J.E."/>
            <person name="Spatafora J.W."/>
            <person name="Visel A."/>
            <person name="Grigoriev I.V."/>
        </authorList>
    </citation>
    <scope>NUCLEOTIDE SEQUENCE [LARGE SCALE GENOMIC DNA]</scope>
    <source>
        <strain evidence="6 7">S4</strain>
    </source>
</reference>
<evidence type="ECO:0000313" key="6">
    <source>
        <dbReference type="EMBL" id="ORX78727.1"/>
    </source>
</evidence>
<protein>
    <recommendedName>
        <fullName evidence="8">MULE transposase domain-containing protein</fullName>
    </recommendedName>
</protein>
<keyword evidence="3" id="KW-0862">Zinc</keyword>
<feature type="domain" description="FLYWCH-type" evidence="4">
    <location>
        <begin position="9"/>
        <end position="72"/>
    </location>
</feature>
<keyword evidence="7" id="KW-1185">Reference proteome</keyword>
<gene>
    <name evidence="6" type="ORF">BCR32DRAFT_282030</name>
</gene>
<evidence type="ECO:0000259" key="5">
    <source>
        <dbReference type="Pfam" id="PF10551"/>
    </source>
</evidence>
<feature type="domain" description="MULE transposase" evidence="5">
    <location>
        <begin position="190"/>
        <end position="288"/>
    </location>
</feature>
<dbReference type="STRING" id="1754192.A0A1Y1WYS4"/>
<evidence type="ECO:0000256" key="3">
    <source>
        <dbReference type="ARBA" id="ARBA00022833"/>
    </source>
</evidence>
<evidence type="ECO:0008006" key="8">
    <source>
        <dbReference type="Google" id="ProtNLM"/>
    </source>
</evidence>
<dbReference type="Proteomes" id="UP000193944">
    <property type="component" value="Unassembled WGS sequence"/>
</dbReference>